<dbReference type="AlphaFoldDB" id="A0A5B6UQT1"/>
<keyword evidence="2" id="KW-1185">Reference proteome</keyword>
<comment type="caution">
    <text evidence="1">The sequence shown here is derived from an EMBL/GenBank/DDBJ whole genome shotgun (WGS) entry which is preliminary data.</text>
</comment>
<name>A0A5B6UQT1_9ROSI</name>
<sequence>MKSPYEQALYMKKNRVGDIMIVCLYVDDIVFTRNNSDMSRSETNRNEIIVSQKKYAKQILNKFRMKDCKPVANFK</sequence>
<dbReference type="Proteomes" id="UP000325315">
    <property type="component" value="Unassembled WGS sequence"/>
</dbReference>
<organism evidence="1 2">
    <name type="scientific">Gossypium australe</name>
    <dbReference type="NCBI Taxonomy" id="47621"/>
    <lineage>
        <taxon>Eukaryota</taxon>
        <taxon>Viridiplantae</taxon>
        <taxon>Streptophyta</taxon>
        <taxon>Embryophyta</taxon>
        <taxon>Tracheophyta</taxon>
        <taxon>Spermatophyta</taxon>
        <taxon>Magnoliopsida</taxon>
        <taxon>eudicotyledons</taxon>
        <taxon>Gunneridae</taxon>
        <taxon>Pentapetalae</taxon>
        <taxon>rosids</taxon>
        <taxon>malvids</taxon>
        <taxon>Malvales</taxon>
        <taxon>Malvaceae</taxon>
        <taxon>Malvoideae</taxon>
        <taxon>Gossypium</taxon>
    </lineage>
</organism>
<evidence type="ECO:0000313" key="1">
    <source>
        <dbReference type="EMBL" id="KAA3455995.1"/>
    </source>
</evidence>
<dbReference type="OrthoDB" id="1001497at2759"/>
<proteinExistence type="predicted"/>
<accession>A0A5B6UQT1</accession>
<reference evidence="2" key="1">
    <citation type="journal article" date="2019" name="Plant Biotechnol. J.">
        <title>Genome sequencing of the Australian wild diploid species Gossypium australe highlights disease resistance and delayed gland morphogenesis.</title>
        <authorList>
            <person name="Cai Y."/>
            <person name="Cai X."/>
            <person name="Wang Q."/>
            <person name="Wang P."/>
            <person name="Zhang Y."/>
            <person name="Cai C."/>
            <person name="Xu Y."/>
            <person name="Wang K."/>
            <person name="Zhou Z."/>
            <person name="Wang C."/>
            <person name="Geng S."/>
            <person name="Li B."/>
            <person name="Dong Q."/>
            <person name="Hou Y."/>
            <person name="Wang H."/>
            <person name="Ai P."/>
            <person name="Liu Z."/>
            <person name="Yi F."/>
            <person name="Sun M."/>
            <person name="An G."/>
            <person name="Cheng J."/>
            <person name="Zhang Y."/>
            <person name="Shi Q."/>
            <person name="Xie Y."/>
            <person name="Shi X."/>
            <person name="Chang Y."/>
            <person name="Huang F."/>
            <person name="Chen Y."/>
            <person name="Hong S."/>
            <person name="Mi L."/>
            <person name="Sun Q."/>
            <person name="Zhang L."/>
            <person name="Zhou B."/>
            <person name="Peng R."/>
            <person name="Zhang X."/>
            <person name="Liu F."/>
        </authorList>
    </citation>
    <scope>NUCLEOTIDE SEQUENCE [LARGE SCALE GENOMIC DNA]</scope>
    <source>
        <strain evidence="2">cv. PA1801</strain>
    </source>
</reference>
<protein>
    <submittedName>
        <fullName evidence="1">Polyprotein</fullName>
    </submittedName>
</protein>
<dbReference type="EMBL" id="SMMG02000012">
    <property type="protein sequence ID" value="KAA3455995.1"/>
    <property type="molecule type" value="Genomic_DNA"/>
</dbReference>
<gene>
    <name evidence="1" type="ORF">EPI10_018957</name>
</gene>
<evidence type="ECO:0000313" key="2">
    <source>
        <dbReference type="Proteomes" id="UP000325315"/>
    </source>
</evidence>